<keyword evidence="2" id="KW-1185">Reference proteome</keyword>
<proteinExistence type="predicted"/>
<dbReference type="EMBL" id="FRBU01000002">
    <property type="protein sequence ID" value="SHL11068.1"/>
    <property type="molecule type" value="Genomic_DNA"/>
</dbReference>
<gene>
    <name evidence="1" type="ORF">SAMN05443669_100290</name>
</gene>
<evidence type="ECO:0000313" key="2">
    <source>
        <dbReference type="Proteomes" id="UP000184260"/>
    </source>
</evidence>
<evidence type="ECO:0000313" key="1">
    <source>
        <dbReference type="EMBL" id="SHL11068.1"/>
    </source>
</evidence>
<reference evidence="2" key="1">
    <citation type="submission" date="2016-11" db="EMBL/GenBank/DDBJ databases">
        <authorList>
            <person name="Varghese N."/>
            <person name="Submissions S."/>
        </authorList>
    </citation>
    <scope>NUCLEOTIDE SEQUENCE [LARGE SCALE GENOMIC DNA]</scope>
    <source>
        <strain evidence="2">DSM 3661</strain>
    </source>
</reference>
<dbReference type="Proteomes" id="UP000184260">
    <property type="component" value="Unassembled WGS sequence"/>
</dbReference>
<dbReference type="PROSITE" id="PS51257">
    <property type="entry name" value="PROKAR_LIPOPROTEIN"/>
    <property type="match status" value="1"/>
</dbReference>
<dbReference type="Gene3D" id="3.40.50.1820">
    <property type="entry name" value="alpha/beta hydrolase"/>
    <property type="match status" value="1"/>
</dbReference>
<dbReference type="SUPFAM" id="SSF53474">
    <property type="entry name" value="alpha/beta-Hydrolases"/>
    <property type="match status" value="1"/>
</dbReference>
<dbReference type="ESTHER" id="9flao-a0a1m6xz18">
    <property type="family name" value="Chlorophyllase"/>
</dbReference>
<dbReference type="RefSeq" id="WP_073351228.1">
    <property type="nucleotide sequence ID" value="NZ_FRBU01000002.1"/>
</dbReference>
<protein>
    <submittedName>
        <fullName evidence="1">Chlorophyllase enzyme</fullName>
    </submittedName>
</protein>
<accession>A0A1M6XZ18</accession>
<dbReference type="InterPro" id="IPR029058">
    <property type="entry name" value="AB_hydrolase_fold"/>
</dbReference>
<name>A0A1M6XZ18_9FLAO</name>
<dbReference type="STRING" id="69322.SAMN05443669_100290"/>
<dbReference type="AlphaFoldDB" id="A0A1M6XZ18"/>
<dbReference type="OrthoDB" id="9814760at2"/>
<organism evidence="1 2">
    <name type="scientific">Flavobacterium xanthum</name>
    <dbReference type="NCBI Taxonomy" id="69322"/>
    <lineage>
        <taxon>Bacteria</taxon>
        <taxon>Pseudomonadati</taxon>
        <taxon>Bacteroidota</taxon>
        <taxon>Flavobacteriia</taxon>
        <taxon>Flavobacteriales</taxon>
        <taxon>Flavobacteriaceae</taxon>
        <taxon>Flavobacterium</taxon>
    </lineage>
</organism>
<sequence length="258" mass="29956">MGKYIHLLFCMLLISCISNKRVPNSKIATQKFEIRVDSINLYDTLRKRSIPVAFYLPKTKKKIIDQKVVIFSHGYAENRLGANKAYSYLTEKLASKGYFVVSIQHELPTDELIPKTGNPQLVRRPFWERGSENIMFVIKEIKEKNPELDFKHLVLIGHSNGGDMTVLFAQKYPDLVDKIISLDNRRMKIPRTMHPKIYSLRSTDQPADEGVLPTIEEQQKFEMTIIKLNNTIHNDMNDNGSRKQKREINNYILSFLNN</sequence>